<comment type="catalytic activity">
    <reaction evidence="4">
        <text>dTTP + H2O = dTMP + diphosphate + H(+)</text>
        <dbReference type="Rhea" id="RHEA:28534"/>
        <dbReference type="ChEBI" id="CHEBI:15377"/>
        <dbReference type="ChEBI" id="CHEBI:15378"/>
        <dbReference type="ChEBI" id="CHEBI:33019"/>
        <dbReference type="ChEBI" id="CHEBI:37568"/>
        <dbReference type="ChEBI" id="CHEBI:63528"/>
        <dbReference type="EC" id="3.6.1.9"/>
    </reaction>
</comment>
<dbReference type="NCBIfam" id="TIGR00172">
    <property type="entry name" value="maf"/>
    <property type="match status" value="1"/>
</dbReference>
<dbReference type="SUPFAM" id="SSF52972">
    <property type="entry name" value="ITPase-like"/>
    <property type="match status" value="1"/>
</dbReference>
<dbReference type="GO" id="GO:0005737">
    <property type="term" value="C:cytoplasm"/>
    <property type="evidence" value="ECO:0007669"/>
    <property type="project" value="UniProtKB-SubCell"/>
</dbReference>
<evidence type="ECO:0000256" key="2">
    <source>
        <dbReference type="ARBA" id="ARBA00022801"/>
    </source>
</evidence>
<dbReference type="InterPro" id="IPR029001">
    <property type="entry name" value="ITPase-like_fam"/>
</dbReference>
<dbReference type="AlphaFoldDB" id="K6YAT0"/>
<dbReference type="RefSeq" id="WP_008843590.1">
    <property type="nucleotide sequence ID" value="NZ_BAEN01000022.1"/>
</dbReference>
<dbReference type="InterPro" id="IPR003697">
    <property type="entry name" value="Maf-like"/>
</dbReference>
<name>K6YAT0_9ALTE</name>
<dbReference type="Pfam" id="PF02545">
    <property type="entry name" value="Maf"/>
    <property type="match status" value="1"/>
</dbReference>
<dbReference type="EC" id="3.6.1.9" evidence="4"/>
<dbReference type="CDD" id="cd00555">
    <property type="entry name" value="Maf"/>
    <property type="match status" value="1"/>
</dbReference>
<dbReference type="PANTHER" id="PTHR43213:SF5">
    <property type="entry name" value="BIFUNCTIONAL DTTP_UTP PYROPHOSPHATASE_METHYLTRANSFERASE PROTEIN-RELATED"/>
    <property type="match status" value="1"/>
</dbReference>
<comment type="subcellular location">
    <subcellularLocation>
        <location evidence="4">Cytoplasm</location>
    </subcellularLocation>
</comment>
<feature type="site" description="Important for substrate specificity" evidence="4">
    <location>
        <position position="10"/>
    </location>
</feature>
<keyword evidence="2 4" id="KW-0378">Hydrolase</keyword>
<dbReference type="eggNOG" id="COG0424">
    <property type="taxonomic scope" value="Bacteria"/>
</dbReference>
<dbReference type="GO" id="GO:0009117">
    <property type="term" value="P:nucleotide metabolic process"/>
    <property type="evidence" value="ECO:0007669"/>
    <property type="project" value="UniProtKB-KW"/>
</dbReference>
<dbReference type="Gene3D" id="3.90.950.10">
    <property type="match status" value="1"/>
</dbReference>
<dbReference type="OrthoDB" id="9807767at2"/>
<dbReference type="PANTHER" id="PTHR43213">
    <property type="entry name" value="BIFUNCTIONAL DTTP/UTP PYROPHOSPHATASE/METHYLTRANSFERASE PROTEIN-RELATED"/>
    <property type="match status" value="1"/>
</dbReference>
<dbReference type="GO" id="GO:0036221">
    <property type="term" value="F:UTP diphosphatase activity"/>
    <property type="evidence" value="ECO:0007669"/>
    <property type="project" value="RHEA"/>
</dbReference>
<feature type="active site" description="Proton acceptor" evidence="4">
    <location>
        <position position="68"/>
    </location>
</feature>
<accession>K6YAT0</accession>
<evidence type="ECO:0000256" key="3">
    <source>
        <dbReference type="ARBA" id="ARBA00023080"/>
    </source>
</evidence>
<dbReference type="EMBL" id="BAEN01000022">
    <property type="protein sequence ID" value="GAC13773.1"/>
    <property type="molecule type" value="Genomic_DNA"/>
</dbReference>
<feature type="site" description="Important for substrate specificity" evidence="4">
    <location>
        <position position="69"/>
    </location>
</feature>
<proteinExistence type="inferred from homology"/>
<comment type="caution">
    <text evidence="4">Lacks conserved residue(s) required for the propagation of feature annotation.</text>
</comment>
<keyword evidence="6" id="KW-1185">Reference proteome</keyword>
<comment type="caution">
    <text evidence="5">The sequence shown here is derived from an EMBL/GenBank/DDBJ whole genome shotgun (WGS) entry which is preliminary data.</text>
</comment>
<dbReference type="GO" id="GO:0036218">
    <property type="term" value="F:dTTP diphosphatase activity"/>
    <property type="evidence" value="ECO:0007669"/>
    <property type="project" value="RHEA"/>
</dbReference>
<dbReference type="STRING" id="1127673.GLIP_1132"/>
<feature type="site" description="Important for substrate specificity" evidence="4">
    <location>
        <position position="155"/>
    </location>
</feature>
<keyword evidence="4" id="KW-0963">Cytoplasm</keyword>
<reference evidence="5 6" key="1">
    <citation type="journal article" date="2017" name="Antonie Van Leeuwenhoek">
        <title>Rhizobium rhizosphaerae sp. nov., a novel species isolated from rice rhizosphere.</title>
        <authorList>
            <person name="Zhao J.J."/>
            <person name="Zhang J."/>
            <person name="Zhang R.J."/>
            <person name="Zhang C.W."/>
            <person name="Yin H.Q."/>
            <person name="Zhang X.X."/>
        </authorList>
    </citation>
    <scope>NUCLEOTIDE SEQUENCE [LARGE SCALE GENOMIC DNA]</scope>
    <source>
        <strain evidence="5 6">E3</strain>
    </source>
</reference>
<dbReference type="PIRSF" id="PIRSF006305">
    <property type="entry name" value="Maf"/>
    <property type="match status" value="1"/>
</dbReference>
<dbReference type="HAMAP" id="MF_00528">
    <property type="entry name" value="Maf"/>
    <property type="match status" value="1"/>
</dbReference>
<comment type="similarity">
    <text evidence="4">Belongs to the Maf family. YhdE subfamily.</text>
</comment>
<gene>
    <name evidence="5" type="primary">maf</name>
    <name evidence="5" type="ORF">GLIP_1132</name>
</gene>
<comment type="cofactor">
    <cofactor evidence="1 4">
        <name>a divalent metal cation</name>
        <dbReference type="ChEBI" id="CHEBI:60240"/>
    </cofactor>
</comment>
<dbReference type="Proteomes" id="UP000006334">
    <property type="component" value="Unassembled WGS sequence"/>
</dbReference>
<organism evidence="5 6">
    <name type="scientific">Aliiglaciecola lipolytica E3</name>
    <dbReference type="NCBI Taxonomy" id="1127673"/>
    <lineage>
        <taxon>Bacteria</taxon>
        <taxon>Pseudomonadati</taxon>
        <taxon>Pseudomonadota</taxon>
        <taxon>Gammaproteobacteria</taxon>
        <taxon>Alteromonadales</taxon>
        <taxon>Alteromonadaceae</taxon>
        <taxon>Aliiglaciecola</taxon>
    </lineage>
</organism>
<comment type="catalytic activity">
    <reaction evidence="4">
        <text>UTP + H2O = UMP + diphosphate + H(+)</text>
        <dbReference type="Rhea" id="RHEA:29395"/>
        <dbReference type="ChEBI" id="CHEBI:15377"/>
        <dbReference type="ChEBI" id="CHEBI:15378"/>
        <dbReference type="ChEBI" id="CHEBI:33019"/>
        <dbReference type="ChEBI" id="CHEBI:46398"/>
        <dbReference type="ChEBI" id="CHEBI:57865"/>
        <dbReference type="EC" id="3.6.1.9"/>
    </reaction>
</comment>
<evidence type="ECO:0000256" key="1">
    <source>
        <dbReference type="ARBA" id="ARBA00001968"/>
    </source>
</evidence>
<evidence type="ECO:0000313" key="5">
    <source>
        <dbReference type="EMBL" id="GAC13773.1"/>
    </source>
</evidence>
<sequence>MLLLASQSPRRRELLTQLGVKFTTLNVDIDETQLINERSNDYVSRLAIEKAKQGWLQSHDINGALGADTIVVVGSGNDEVILGKPTDFQHAKYMWQQLSGKQHTVMTAVALQTKTQCYQCMVATQVYFKSLSESEMHWYWNTGEPHDKAGGYGIQGLAGQFIKHIKGSYSAVVGLPLYETSELIKQAGIELYEC</sequence>
<keyword evidence="3 4" id="KW-0546">Nucleotide metabolism</keyword>
<evidence type="ECO:0000256" key="4">
    <source>
        <dbReference type="HAMAP-Rule" id="MF_00528"/>
    </source>
</evidence>
<protein>
    <recommendedName>
        <fullName evidence="4">dTTP/UTP pyrophosphatase</fullName>
        <shortName evidence="4">dTTPase/UTPase</shortName>
        <ecNumber evidence="4">3.6.1.9</ecNumber>
    </recommendedName>
    <alternativeName>
        <fullName evidence="4">Nucleoside triphosphate pyrophosphatase</fullName>
    </alternativeName>
    <alternativeName>
        <fullName evidence="4">Nucleotide pyrophosphatase</fullName>
        <shortName evidence="4">Nucleotide PPase</shortName>
    </alternativeName>
</protein>
<evidence type="ECO:0000313" key="6">
    <source>
        <dbReference type="Proteomes" id="UP000006334"/>
    </source>
</evidence>
<comment type="function">
    <text evidence="4">Nucleoside triphosphate pyrophosphatase that hydrolyzes dTTP and UTP. May have a dual role in cell division arrest and in preventing the incorporation of modified nucleotides into cellular nucleic acids.</text>
</comment>